<dbReference type="Proteomes" id="UP000246058">
    <property type="component" value="Chromosome"/>
</dbReference>
<organism evidence="5 6">
    <name type="scientific">Methylobacterium radiodurans</name>
    <dbReference type="NCBI Taxonomy" id="2202828"/>
    <lineage>
        <taxon>Bacteria</taxon>
        <taxon>Pseudomonadati</taxon>
        <taxon>Pseudomonadota</taxon>
        <taxon>Alphaproteobacteria</taxon>
        <taxon>Hyphomicrobiales</taxon>
        <taxon>Methylobacteriaceae</taxon>
        <taxon>Methylobacterium</taxon>
    </lineage>
</organism>
<sequence length="113" mass="11748">MGPRTRSPPAARCSTPKCSNGPPGGCRRATQPRSARWNGSAVRSRRTPIRRSTSGARTRASSTAATSASSLTSRVTRTCATSSAGMCGAGTRPGPRRWGSAAPTPAFRRCGAW</sequence>
<evidence type="ECO:0000313" key="6">
    <source>
        <dbReference type="Proteomes" id="UP000246058"/>
    </source>
</evidence>
<dbReference type="EMBL" id="CP029551">
    <property type="protein sequence ID" value="AWN38557.1"/>
    <property type="molecule type" value="Genomic_DNA"/>
</dbReference>
<evidence type="ECO:0000256" key="4">
    <source>
        <dbReference type="SAM" id="MobiDB-lite"/>
    </source>
</evidence>
<dbReference type="AlphaFoldDB" id="A0A2U8VXQ7"/>
<name>A0A2U8VXQ7_9HYPH</name>
<accession>A0A2U8VXQ7</accession>
<feature type="region of interest" description="Disordered" evidence="4">
    <location>
        <begin position="1"/>
        <end position="104"/>
    </location>
</feature>
<evidence type="ECO:0000313" key="5">
    <source>
        <dbReference type="EMBL" id="AWN38557.1"/>
    </source>
</evidence>
<dbReference type="Pfam" id="PF00110">
    <property type="entry name" value="wnt"/>
    <property type="match status" value="1"/>
</dbReference>
<dbReference type="GO" id="GO:0005576">
    <property type="term" value="C:extracellular region"/>
    <property type="evidence" value="ECO:0007669"/>
    <property type="project" value="UniProtKB-SubCell"/>
</dbReference>
<gene>
    <name evidence="5" type="ORF">DK427_24810</name>
</gene>
<keyword evidence="6" id="KW-1185">Reference proteome</keyword>
<dbReference type="GO" id="GO:0016055">
    <property type="term" value="P:Wnt signaling pathway"/>
    <property type="evidence" value="ECO:0007669"/>
    <property type="project" value="InterPro"/>
</dbReference>
<feature type="compositionally biased region" description="Low complexity" evidence="4">
    <location>
        <begin position="50"/>
        <end position="78"/>
    </location>
</feature>
<evidence type="ECO:0000256" key="3">
    <source>
        <dbReference type="ARBA" id="ARBA00023157"/>
    </source>
</evidence>
<dbReference type="GO" id="GO:0005102">
    <property type="term" value="F:signaling receptor binding"/>
    <property type="evidence" value="ECO:0007669"/>
    <property type="project" value="InterPro"/>
</dbReference>
<evidence type="ECO:0000256" key="2">
    <source>
        <dbReference type="ARBA" id="ARBA00022525"/>
    </source>
</evidence>
<protein>
    <submittedName>
        <fullName evidence="5">Uncharacterized protein</fullName>
    </submittedName>
</protein>
<comment type="subcellular location">
    <subcellularLocation>
        <location evidence="1">Secreted</location>
    </subcellularLocation>
</comment>
<reference evidence="5 6" key="1">
    <citation type="submission" date="2018-05" db="EMBL/GenBank/DDBJ databases">
        <title>Complete Genome Sequence of Methylobacterium sp. 17Sr1-43.</title>
        <authorList>
            <person name="Srinivasan S."/>
        </authorList>
    </citation>
    <scope>NUCLEOTIDE SEQUENCE [LARGE SCALE GENOMIC DNA]</scope>
    <source>
        <strain evidence="5 6">17Sr1-43</strain>
    </source>
</reference>
<proteinExistence type="predicted"/>
<dbReference type="InterPro" id="IPR005817">
    <property type="entry name" value="Wnt"/>
</dbReference>
<evidence type="ECO:0000256" key="1">
    <source>
        <dbReference type="ARBA" id="ARBA00004613"/>
    </source>
</evidence>
<keyword evidence="3" id="KW-1015">Disulfide bond</keyword>
<dbReference type="KEGG" id="meti:DK427_24810"/>
<keyword evidence="2" id="KW-0964">Secreted</keyword>